<evidence type="ECO:0000256" key="2">
    <source>
        <dbReference type="SAM" id="SignalP"/>
    </source>
</evidence>
<feature type="region of interest" description="Disordered" evidence="1">
    <location>
        <begin position="102"/>
        <end position="150"/>
    </location>
</feature>
<feature type="region of interest" description="Disordered" evidence="1">
    <location>
        <begin position="35"/>
        <end position="59"/>
    </location>
</feature>
<dbReference type="AlphaFoldDB" id="A0A9P7YAP9"/>
<dbReference type="EMBL" id="MU251749">
    <property type="protein sequence ID" value="KAG9229610.1"/>
    <property type="molecule type" value="Genomic_DNA"/>
</dbReference>
<feature type="signal peptide" evidence="2">
    <location>
        <begin position="1"/>
        <end position="19"/>
    </location>
</feature>
<evidence type="ECO:0000256" key="1">
    <source>
        <dbReference type="SAM" id="MobiDB-lite"/>
    </source>
</evidence>
<accession>A0A9P7YAP9</accession>
<reference evidence="3" key="1">
    <citation type="journal article" date="2021" name="IMA Fungus">
        <title>Genomic characterization of three marine fungi, including Emericellopsis atlantica sp. nov. with signatures of a generalist lifestyle and marine biomass degradation.</title>
        <authorList>
            <person name="Hagestad O.C."/>
            <person name="Hou L."/>
            <person name="Andersen J.H."/>
            <person name="Hansen E.H."/>
            <person name="Altermark B."/>
            <person name="Li C."/>
            <person name="Kuhnert E."/>
            <person name="Cox R.J."/>
            <person name="Crous P.W."/>
            <person name="Spatafora J.W."/>
            <person name="Lail K."/>
            <person name="Amirebrahimi M."/>
            <person name="Lipzen A."/>
            <person name="Pangilinan J."/>
            <person name="Andreopoulos W."/>
            <person name="Hayes R.D."/>
            <person name="Ng V."/>
            <person name="Grigoriev I.V."/>
            <person name="Jackson S.A."/>
            <person name="Sutton T.D.S."/>
            <person name="Dobson A.D.W."/>
            <person name="Rama T."/>
        </authorList>
    </citation>
    <scope>NUCLEOTIDE SEQUENCE</scope>
    <source>
        <strain evidence="3">TRa018bII</strain>
    </source>
</reference>
<protein>
    <submittedName>
        <fullName evidence="3">Uncharacterized protein</fullName>
    </submittedName>
</protein>
<evidence type="ECO:0000313" key="3">
    <source>
        <dbReference type="EMBL" id="KAG9229610.1"/>
    </source>
</evidence>
<gene>
    <name evidence="3" type="ORF">BJ875DRAFT_186197</name>
</gene>
<comment type="caution">
    <text evidence="3">The sequence shown here is derived from an EMBL/GenBank/DDBJ whole genome shotgun (WGS) entry which is preliminary data.</text>
</comment>
<keyword evidence="4" id="KW-1185">Reference proteome</keyword>
<keyword evidence="2" id="KW-0732">Signal</keyword>
<name>A0A9P7YAP9_9HELO</name>
<sequence>MRPWSAWSMIYGVATATLGADGRVQTADALGTRDVARKEAEARGRVPRGEGRGVERRENKRSVVRCFGSTEEGGRPQYRTVQTQYSTAQDGHSTAQYNHSTAQHRTATVPHSTTTVQHSTGRPRYRTVQPQYSTAQHNSTATRNPPTTLNRQTPSAALYSAHVRSYHGHDTLAAGLREAVSQTAPADGSSTDCRLRCFVRELMAADKTPARGKVQQPHKVPIRGWHRRASKRLNKVLRIRFCLQKTAVDASTHMVRKQPIHWHPLIQIPPKSPTNQSHPPIAWGLHGEKIILPAAAKLFSANP</sequence>
<feature type="compositionally biased region" description="Polar residues" evidence="1">
    <location>
        <begin position="128"/>
        <end position="150"/>
    </location>
</feature>
<organism evidence="3 4">
    <name type="scientific">Amylocarpus encephaloides</name>
    <dbReference type="NCBI Taxonomy" id="45428"/>
    <lineage>
        <taxon>Eukaryota</taxon>
        <taxon>Fungi</taxon>
        <taxon>Dikarya</taxon>
        <taxon>Ascomycota</taxon>
        <taxon>Pezizomycotina</taxon>
        <taxon>Leotiomycetes</taxon>
        <taxon>Helotiales</taxon>
        <taxon>Helotiales incertae sedis</taxon>
        <taxon>Amylocarpus</taxon>
    </lineage>
</organism>
<feature type="chain" id="PRO_5040192096" evidence="2">
    <location>
        <begin position="20"/>
        <end position="303"/>
    </location>
</feature>
<dbReference type="Proteomes" id="UP000824998">
    <property type="component" value="Unassembled WGS sequence"/>
</dbReference>
<evidence type="ECO:0000313" key="4">
    <source>
        <dbReference type="Proteomes" id="UP000824998"/>
    </source>
</evidence>
<feature type="compositionally biased region" description="Polar residues" evidence="1">
    <location>
        <begin position="102"/>
        <end position="120"/>
    </location>
</feature>
<proteinExistence type="predicted"/>